<dbReference type="InterPro" id="IPR007016">
    <property type="entry name" value="O-antigen_ligase-rel_domated"/>
</dbReference>
<evidence type="ECO:0000313" key="7">
    <source>
        <dbReference type="EMBL" id="MFC0525309.1"/>
    </source>
</evidence>
<dbReference type="EMBL" id="JBHLTP010000013">
    <property type="protein sequence ID" value="MFC0525309.1"/>
    <property type="molecule type" value="Genomic_DNA"/>
</dbReference>
<keyword evidence="3 5" id="KW-1133">Transmembrane helix</keyword>
<organism evidence="7 8">
    <name type="scientific">Pontibacillus salicampi</name>
    <dbReference type="NCBI Taxonomy" id="1449801"/>
    <lineage>
        <taxon>Bacteria</taxon>
        <taxon>Bacillati</taxon>
        <taxon>Bacillota</taxon>
        <taxon>Bacilli</taxon>
        <taxon>Bacillales</taxon>
        <taxon>Bacillaceae</taxon>
        <taxon>Pontibacillus</taxon>
    </lineage>
</organism>
<feature type="transmembrane region" description="Helical" evidence="5">
    <location>
        <begin position="359"/>
        <end position="375"/>
    </location>
</feature>
<sequence>MIIAPKSVQLILFLFLLPFILPKKFKLDIPLILGICYIIIYASSIIINVFRFDHEIIRVIASGNNLLIWILAFLFYVVYKENKVEKLEVTRILKNNFYILIFLYYASLFLYFILDKPNISLFGHSLYDEAWFDNNLVIRFSGFTDYANLVIMFVFLFFPFFLHYINNKSNNFYKFFMVMSVFLVVVQTYSRSGYVLLIFPIFFSITLYLQEKLDKRLLLLIYMLNMVILVVILSYTPASEIVYSVFLELLNAREGSTETRSLLLTESINITNTLSPYIGMGIKTLSPFGLLPYGSHSTFVGFFYKSGYIGLIITSFLFIVINLKLITFLIRRDHILRSSLSIHLIMVSAMFFVEDIDGTNWLLVFYFILVGYVFNSKNWSVNEK</sequence>
<feature type="transmembrane region" description="Helical" evidence="5">
    <location>
        <begin position="172"/>
        <end position="188"/>
    </location>
</feature>
<dbReference type="PANTHER" id="PTHR37422:SF17">
    <property type="entry name" value="O-ANTIGEN LIGASE"/>
    <property type="match status" value="1"/>
</dbReference>
<dbReference type="GO" id="GO:0016874">
    <property type="term" value="F:ligase activity"/>
    <property type="evidence" value="ECO:0007669"/>
    <property type="project" value="UniProtKB-KW"/>
</dbReference>
<keyword evidence="7" id="KW-0436">Ligase</keyword>
<evidence type="ECO:0000256" key="3">
    <source>
        <dbReference type="ARBA" id="ARBA00022989"/>
    </source>
</evidence>
<evidence type="ECO:0000259" key="6">
    <source>
        <dbReference type="Pfam" id="PF04932"/>
    </source>
</evidence>
<evidence type="ECO:0000256" key="2">
    <source>
        <dbReference type="ARBA" id="ARBA00022692"/>
    </source>
</evidence>
<keyword evidence="8" id="KW-1185">Reference proteome</keyword>
<evidence type="ECO:0000313" key="8">
    <source>
        <dbReference type="Proteomes" id="UP001589836"/>
    </source>
</evidence>
<keyword evidence="4 5" id="KW-0472">Membrane</keyword>
<feature type="transmembrane region" description="Helical" evidence="5">
    <location>
        <begin position="302"/>
        <end position="323"/>
    </location>
</feature>
<evidence type="ECO:0000256" key="4">
    <source>
        <dbReference type="ARBA" id="ARBA00023136"/>
    </source>
</evidence>
<evidence type="ECO:0000256" key="5">
    <source>
        <dbReference type="SAM" id="Phobius"/>
    </source>
</evidence>
<comment type="caution">
    <text evidence="7">The sequence shown here is derived from an EMBL/GenBank/DDBJ whole genome shotgun (WGS) entry which is preliminary data.</text>
</comment>
<feature type="transmembrane region" description="Helical" evidence="5">
    <location>
        <begin position="194"/>
        <end position="210"/>
    </location>
</feature>
<feature type="transmembrane region" description="Helical" evidence="5">
    <location>
        <begin position="29"/>
        <end position="50"/>
    </location>
</feature>
<feature type="transmembrane region" description="Helical" evidence="5">
    <location>
        <begin position="335"/>
        <end position="353"/>
    </location>
</feature>
<comment type="subcellular location">
    <subcellularLocation>
        <location evidence="1">Membrane</location>
        <topology evidence="1">Multi-pass membrane protein</topology>
    </subcellularLocation>
</comment>
<dbReference type="InterPro" id="IPR051533">
    <property type="entry name" value="WaaL-like"/>
</dbReference>
<feature type="transmembrane region" description="Helical" evidence="5">
    <location>
        <begin position="217"/>
        <end position="236"/>
    </location>
</feature>
<protein>
    <submittedName>
        <fullName evidence="7">O-antigen ligase family protein</fullName>
    </submittedName>
</protein>
<accession>A0ABV6LSB3</accession>
<dbReference type="PANTHER" id="PTHR37422">
    <property type="entry name" value="TEICHURONIC ACID BIOSYNTHESIS PROTEIN TUAE"/>
    <property type="match status" value="1"/>
</dbReference>
<feature type="transmembrane region" description="Helical" evidence="5">
    <location>
        <begin position="146"/>
        <end position="165"/>
    </location>
</feature>
<reference evidence="7 8" key="1">
    <citation type="submission" date="2024-09" db="EMBL/GenBank/DDBJ databases">
        <authorList>
            <person name="Sun Q."/>
            <person name="Mori K."/>
        </authorList>
    </citation>
    <scope>NUCLEOTIDE SEQUENCE [LARGE SCALE GENOMIC DNA]</scope>
    <source>
        <strain evidence="7 8">NCAIM B.02529</strain>
    </source>
</reference>
<proteinExistence type="predicted"/>
<dbReference type="Pfam" id="PF04932">
    <property type="entry name" value="Wzy_C"/>
    <property type="match status" value="1"/>
</dbReference>
<evidence type="ECO:0000256" key="1">
    <source>
        <dbReference type="ARBA" id="ARBA00004141"/>
    </source>
</evidence>
<feature type="domain" description="O-antigen ligase-related" evidence="6">
    <location>
        <begin position="178"/>
        <end position="313"/>
    </location>
</feature>
<dbReference type="Proteomes" id="UP001589836">
    <property type="component" value="Unassembled WGS sequence"/>
</dbReference>
<keyword evidence="2 5" id="KW-0812">Transmembrane</keyword>
<feature type="transmembrane region" description="Helical" evidence="5">
    <location>
        <begin position="97"/>
        <end position="114"/>
    </location>
</feature>
<feature type="transmembrane region" description="Helical" evidence="5">
    <location>
        <begin position="56"/>
        <end position="77"/>
    </location>
</feature>
<name>A0ABV6LSB3_9BACI</name>
<gene>
    <name evidence="7" type="ORF">ACFFGV_17135</name>
</gene>